<accession>A0A3D8Y669</accession>
<comment type="caution">
    <text evidence="1">The sequence shown here is derived from an EMBL/GenBank/DDBJ whole genome shotgun (WGS) entry which is preliminary data.</text>
</comment>
<name>A0A3D8Y669_9BACT</name>
<sequence>MKSIYFILFILLLTIYSCKDKNPQAECGCESPVVKVHENVSASYLGENRLLVRHVVGGDMLMEELYTLCASTDTLTVTPEILYPDYVVSGSERNGCSSDFLSKPPTQYFELTSIKKIP</sequence>
<organism evidence="1 2">
    <name type="scientific">Dyadobacter luteus</name>
    <dbReference type="NCBI Taxonomy" id="2259619"/>
    <lineage>
        <taxon>Bacteria</taxon>
        <taxon>Pseudomonadati</taxon>
        <taxon>Bacteroidota</taxon>
        <taxon>Cytophagia</taxon>
        <taxon>Cytophagales</taxon>
        <taxon>Spirosomataceae</taxon>
        <taxon>Dyadobacter</taxon>
    </lineage>
</organism>
<reference evidence="1 2" key="1">
    <citation type="submission" date="2018-07" db="EMBL/GenBank/DDBJ databases">
        <title>Dyadobacter roseus sp. nov., isolated from rose rhizosphere soil.</title>
        <authorList>
            <person name="Chen L."/>
        </authorList>
    </citation>
    <scope>NUCLEOTIDE SEQUENCE [LARGE SCALE GENOMIC DNA]</scope>
    <source>
        <strain evidence="1 2">RS19</strain>
    </source>
</reference>
<proteinExistence type="predicted"/>
<dbReference type="Proteomes" id="UP000256373">
    <property type="component" value="Unassembled WGS sequence"/>
</dbReference>
<dbReference type="RefSeq" id="WP_115833073.1">
    <property type="nucleotide sequence ID" value="NZ_QNUL01000023.1"/>
</dbReference>
<gene>
    <name evidence="1" type="ORF">DSL64_21860</name>
</gene>
<evidence type="ECO:0000313" key="1">
    <source>
        <dbReference type="EMBL" id="REA58034.1"/>
    </source>
</evidence>
<dbReference type="OrthoDB" id="964888at2"/>
<dbReference type="PROSITE" id="PS51257">
    <property type="entry name" value="PROKAR_LIPOPROTEIN"/>
    <property type="match status" value="1"/>
</dbReference>
<evidence type="ECO:0000313" key="2">
    <source>
        <dbReference type="Proteomes" id="UP000256373"/>
    </source>
</evidence>
<dbReference type="EMBL" id="QNUL01000023">
    <property type="protein sequence ID" value="REA58034.1"/>
    <property type="molecule type" value="Genomic_DNA"/>
</dbReference>
<dbReference type="AlphaFoldDB" id="A0A3D8Y669"/>
<protein>
    <submittedName>
        <fullName evidence="1">Uncharacterized protein</fullName>
    </submittedName>
</protein>
<keyword evidence="2" id="KW-1185">Reference proteome</keyword>